<keyword evidence="4" id="KW-0804">Transcription</keyword>
<comment type="caution">
    <text evidence="8">The sequence shown here is derived from an EMBL/GenBank/DDBJ whole genome shotgun (WGS) entry which is preliminary data.</text>
</comment>
<dbReference type="Proteomes" id="UP000708208">
    <property type="component" value="Unassembled WGS sequence"/>
</dbReference>
<organism evidence="8 9">
    <name type="scientific">Allacma fusca</name>
    <dbReference type="NCBI Taxonomy" id="39272"/>
    <lineage>
        <taxon>Eukaryota</taxon>
        <taxon>Metazoa</taxon>
        <taxon>Ecdysozoa</taxon>
        <taxon>Arthropoda</taxon>
        <taxon>Hexapoda</taxon>
        <taxon>Collembola</taxon>
        <taxon>Symphypleona</taxon>
        <taxon>Sminthuridae</taxon>
        <taxon>Allacma</taxon>
    </lineage>
</organism>
<feature type="domain" description="BHLH" evidence="7">
    <location>
        <begin position="54"/>
        <end position="105"/>
    </location>
</feature>
<dbReference type="InterPro" id="IPR011598">
    <property type="entry name" value="bHLH_dom"/>
</dbReference>
<comment type="subcellular location">
    <subcellularLocation>
        <location evidence="1">Nucleus</location>
    </subcellularLocation>
</comment>
<dbReference type="GO" id="GO:0046983">
    <property type="term" value="F:protein dimerization activity"/>
    <property type="evidence" value="ECO:0007669"/>
    <property type="project" value="InterPro"/>
</dbReference>
<dbReference type="Pfam" id="PF00010">
    <property type="entry name" value="HLH"/>
    <property type="match status" value="1"/>
</dbReference>
<evidence type="ECO:0000256" key="5">
    <source>
        <dbReference type="ARBA" id="ARBA00023242"/>
    </source>
</evidence>
<dbReference type="InterPro" id="IPR052207">
    <property type="entry name" value="Max-like/E-box_TFs"/>
</dbReference>
<dbReference type="EMBL" id="CAJVCH010028510">
    <property type="protein sequence ID" value="CAG7704203.1"/>
    <property type="molecule type" value="Genomic_DNA"/>
</dbReference>
<dbReference type="PANTHER" id="PTHR15741">
    <property type="entry name" value="BASIC HELIX-LOOP-HELIX ZIP TRANSCRIPTION FACTOR"/>
    <property type="match status" value="1"/>
</dbReference>
<keyword evidence="2" id="KW-0805">Transcription regulation</keyword>
<dbReference type="GO" id="GO:0005634">
    <property type="term" value="C:nucleus"/>
    <property type="evidence" value="ECO:0007669"/>
    <property type="project" value="UniProtKB-SubCell"/>
</dbReference>
<keyword evidence="3" id="KW-0238">DNA-binding</keyword>
<keyword evidence="9" id="KW-1185">Reference proteome</keyword>
<sequence length="433" mass="48370">MAIVVREKRRYEDIIKSEHEDDIIIGSLGDKVSSISRHPPVNSPKVQMEQEKRLRREIANSNERRRMQSINAGFQSLRGLLPHHEGEKLSKAAILQQTAEYIYQLEQDKNKLATLNAQLKRQLAATQSGDGTPAGTSYSSPHSPNIENPPTSVKRRKTIDGAVESADEGIGNMSPEHSGSGEDLRSEISELRREAIDLRIQLEREHRHRIGLEEQISLLQQQQQQPPVFSRKFEHDRMQPCEEVESFQRVPTPGRVIQEDAPRCYTIRNNLETIVEAIRHLEGDHLFSDDRNNSTPMSTPPSASSPIRAMEICSSAGSSPSHSHGSAMVEMAPLALTATHSPSLGQLQLPPQQLSGNCFPTATVSTTVTSLKQHVLSRLARSSEIDDQPINLEFRPVISRSPSPIHQQPQSIPVQFQLQQQHLRPGVIVVKHS</sequence>
<dbReference type="GO" id="GO:0000981">
    <property type="term" value="F:DNA-binding transcription factor activity, RNA polymerase II-specific"/>
    <property type="evidence" value="ECO:0007669"/>
    <property type="project" value="TreeGrafter"/>
</dbReference>
<feature type="region of interest" description="Disordered" evidence="6">
    <location>
        <begin position="124"/>
        <end position="185"/>
    </location>
</feature>
<evidence type="ECO:0000313" key="9">
    <source>
        <dbReference type="Proteomes" id="UP000708208"/>
    </source>
</evidence>
<keyword evidence="5" id="KW-0539">Nucleus</keyword>
<evidence type="ECO:0000256" key="2">
    <source>
        <dbReference type="ARBA" id="ARBA00023015"/>
    </source>
</evidence>
<evidence type="ECO:0000256" key="1">
    <source>
        <dbReference type="ARBA" id="ARBA00004123"/>
    </source>
</evidence>
<evidence type="ECO:0000256" key="4">
    <source>
        <dbReference type="ARBA" id="ARBA00023163"/>
    </source>
</evidence>
<reference evidence="8" key="1">
    <citation type="submission" date="2021-06" db="EMBL/GenBank/DDBJ databases">
        <authorList>
            <person name="Hodson N. C."/>
            <person name="Mongue J. A."/>
            <person name="Jaron S. K."/>
        </authorList>
    </citation>
    <scope>NUCLEOTIDE SEQUENCE</scope>
</reference>
<dbReference type="PROSITE" id="PS50888">
    <property type="entry name" value="BHLH"/>
    <property type="match status" value="1"/>
</dbReference>
<dbReference type="CDD" id="cd11419">
    <property type="entry name" value="bHLHzip_TFAP4"/>
    <property type="match status" value="1"/>
</dbReference>
<evidence type="ECO:0000313" key="8">
    <source>
        <dbReference type="EMBL" id="CAG7704203.1"/>
    </source>
</evidence>
<dbReference type="AlphaFoldDB" id="A0A8J2JBY5"/>
<proteinExistence type="predicted"/>
<dbReference type="GO" id="GO:0000978">
    <property type="term" value="F:RNA polymerase II cis-regulatory region sequence-specific DNA binding"/>
    <property type="evidence" value="ECO:0007669"/>
    <property type="project" value="TreeGrafter"/>
</dbReference>
<feature type="compositionally biased region" description="Polar residues" evidence="6">
    <location>
        <begin position="124"/>
        <end position="151"/>
    </location>
</feature>
<name>A0A8J2JBY5_9HEXA</name>
<evidence type="ECO:0000259" key="7">
    <source>
        <dbReference type="PROSITE" id="PS50888"/>
    </source>
</evidence>
<gene>
    <name evidence="8" type="ORF">AFUS01_LOCUS4558</name>
</gene>
<dbReference type="SMART" id="SM00353">
    <property type="entry name" value="HLH"/>
    <property type="match status" value="1"/>
</dbReference>
<protein>
    <recommendedName>
        <fullName evidence="7">BHLH domain-containing protein</fullName>
    </recommendedName>
</protein>
<accession>A0A8J2JBY5</accession>
<evidence type="ECO:0000256" key="6">
    <source>
        <dbReference type="SAM" id="MobiDB-lite"/>
    </source>
</evidence>
<dbReference type="OrthoDB" id="10029128at2759"/>
<evidence type="ECO:0000256" key="3">
    <source>
        <dbReference type="ARBA" id="ARBA00023125"/>
    </source>
</evidence>
<dbReference type="PANTHER" id="PTHR15741:SF27">
    <property type="entry name" value="TRANSCRIPTION FACTOR AP-4"/>
    <property type="match status" value="1"/>
</dbReference>